<name>E4YC94_OIKDI</name>
<dbReference type="PROSITE" id="PS50011">
    <property type="entry name" value="PROTEIN_KINASE_DOM"/>
    <property type="match status" value="1"/>
</dbReference>
<evidence type="ECO:0000256" key="3">
    <source>
        <dbReference type="ARBA" id="ARBA00012401"/>
    </source>
</evidence>
<dbReference type="Gene3D" id="3.30.200.20">
    <property type="entry name" value="Phosphorylase Kinase, domain 1"/>
    <property type="match status" value="1"/>
</dbReference>
<dbReference type="InterPro" id="IPR000333">
    <property type="entry name" value="TGFB_receptor"/>
</dbReference>
<evidence type="ECO:0000256" key="2">
    <source>
        <dbReference type="ARBA" id="ARBA00009605"/>
    </source>
</evidence>
<evidence type="ECO:0000256" key="1">
    <source>
        <dbReference type="ARBA" id="ARBA00004479"/>
    </source>
</evidence>
<evidence type="ECO:0000256" key="9">
    <source>
        <dbReference type="ARBA" id="ARBA00022777"/>
    </source>
</evidence>
<gene>
    <name evidence="18" type="ORF">GSOID_T00021060001</name>
</gene>
<dbReference type="PANTHER" id="PTHR23255">
    <property type="entry name" value="TRANSFORMING GROWTH FACTOR-BETA RECEPTOR TYPE I AND II"/>
    <property type="match status" value="1"/>
</dbReference>
<dbReference type="EC" id="2.7.11.30" evidence="3"/>
<dbReference type="InterPro" id="IPR011009">
    <property type="entry name" value="Kinase-like_dom_sf"/>
</dbReference>
<dbReference type="AlphaFoldDB" id="E4YC94"/>
<evidence type="ECO:0000256" key="5">
    <source>
        <dbReference type="ARBA" id="ARBA00022679"/>
    </source>
</evidence>
<sequence>MKILRLFVFTIFYSAESKKHVKKRKNTQPEPIWCNCGVRIIHTSPFDSDSVFPGAEIACGDPALLSPGRPEAQPYNDFNSTHCLSLSGTCFRTVRFIRKNRIPDFHSADESNFHVHKKAYGCVANEFFAKMSTCRSKPSSLIDDQCCEGHNCNAEETLGPTGAEQRAQQRLRQWYMISGGIVLGIVLMLMVLLIMLWRPINRKICTQVKYYNYCDWSAKGQNAKSDLENKKVEIDGKPWTSEQKHEIVRRDSNRSDSGIQLDPSPNTTVSVVPLDFSENSGSGAGPANLVQRTISRQITLLEIKGKGRYGEVYHGRWQGTDVAVKKFFSWDDVSWARECSIYTTSMLRHSNILGFVAADNKDNGHTTELWLITDYHHNGSLFDYLHTHVLTMEQSLTMIFSAISGLEFLHKEIFGTRGKCAIAHRDIKSKNILVKSNGECVIGDLGLAIRYDSKSHQLDLPTFTSDPVVVGTKRYLAPEILTRALNPENFSAYARADVYGLGLVFWEILSRTVLHETHEVAPYKLPFEDQVPGDPTLSDMKAVVVDRGYRPVFSSALETHTLGRDLMRLVEECWMESPEARLTPMRIRMTAQKLMKL</sequence>
<proteinExistence type="inferred from homology"/>
<dbReference type="Pfam" id="PF00069">
    <property type="entry name" value="Pkinase"/>
    <property type="match status" value="1"/>
</dbReference>
<dbReference type="GO" id="GO:0071363">
    <property type="term" value="P:cellular response to growth factor stimulus"/>
    <property type="evidence" value="ECO:0007669"/>
    <property type="project" value="TreeGrafter"/>
</dbReference>
<organism evidence="18">
    <name type="scientific">Oikopleura dioica</name>
    <name type="common">Tunicate</name>
    <dbReference type="NCBI Taxonomy" id="34765"/>
    <lineage>
        <taxon>Eukaryota</taxon>
        <taxon>Metazoa</taxon>
        <taxon>Chordata</taxon>
        <taxon>Tunicata</taxon>
        <taxon>Appendicularia</taxon>
        <taxon>Copelata</taxon>
        <taxon>Oikopleuridae</taxon>
        <taxon>Oikopleura</taxon>
    </lineage>
</organism>
<dbReference type="InterPro" id="IPR000719">
    <property type="entry name" value="Prot_kinase_dom"/>
</dbReference>
<feature type="compositionally biased region" description="Basic and acidic residues" evidence="14">
    <location>
        <begin position="241"/>
        <end position="254"/>
    </location>
</feature>
<keyword evidence="12 15" id="KW-0472">Membrane</keyword>
<evidence type="ECO:0000259" key="16">
    <source>
        <dbReference type="PROSITE" id="PS50011"/>
    </source>
</evidence>
<dbReference type="EMBL" id="FN654400">
    <property type="protein sequence ID" value="CBY33161.1"/>
    <property type="molecule type" value="Genomic_DNA"/>
</dbReference>
<comment type="similarity">
    <text evidence="2">Belongs to the protein kinase superfamily. TKL Ser/Thr protein kinase family. TGFB receptor subfamily.</text>
</comment>
<dbReference type="GO" id="GO:0005524">
    <property type="term" value="F:ATP binding"/>
    <property type="evidence" value="ECO:0007669"/>
    <property type="project" value="UniProtKB-KW"/>
</dbReference>
<accession>E4YC94</accession>
<evidence type="ECO:0000259" key="17">
    <source>
        <dbReference type="PROSITE" id="PS51256"/>
    </source>
</evidence>
<feature type="domain" description="GS" evidence="17">
    <location>
        <begin position="267"/>
        <end position="297"/>
    </location>
</feature>
<evidence type="ECO:0000256" key="4">
    <source>
        <dbReference type="ARBA" id="ARBA00022527"/>
    </source>
</evidence>
<evidence type="ECO:0000256" key="13">
    <source>
        <dbReference type="ARBA" id="ARBA00023170"/>
    </source>
</evidence>
<keyword evidence="5" id="KW-0808">Transferase</keyword>
<dbReference type="PROSITE" id="PS00108">
    <property type="entry name" value="PROTEIN_KINASE_ST"/>
    <property type="match status" value="1"/>
</dbReference>
<keyword evidence="9" id="KW-0418">Kinase</keyword>
<dbReference type="Proteomes" id="UP000011014">
    <property type="component" value="Unassembled WGS sequence"/>
</dbReference>
<evidence type="ECO:0000256" key="14">
    <source>
        <dbReference type="SAM" id="MobiDB-lite"/>
    </source>
</evidence>
<keyword evidence="4" id="KW-0723">Serine/threonine-protein kinase</keyword>
<evidence type="ECO:0000256" key="12">
    <source>
        <dbReference type="ARBA" id="ARBA00023136"/>
    </source>
</evidence>
<evidence type="ECO:0000256" key="8">
    <source>
        <dbReference type="ARBA" id="ARBA00022741"/>
    </source>
</evidence>
<feature type="domain" description="Protein kinase" evidence="16">
    <location>
        <begin position="298"/>
        <end position="595"/>
    </location>
</feature>
<dbReference type="PROSITE" id="PS51256">
    <property type="entry name" value="GS"/>
    <property type="match status" value="1"/>
</dbReference>
<keyword evidence="11 15" id="KW-1133">Transmembrane helix</keyword>
<dbReference type="Gene3D" id="1.10.510.10">
    <property type="entry name" value="Transferase(Phosphotransferase) domain 1"/>
    <property type="match status" value="1"/>
</dbReference>
<protein>
    <recommendedName>
        <fullName evidence="3">receptor protein serine/threonine kinase</fullName>
        <ecNumber evidence="3">2.7.11.30</ecNumber>
    </recommendedName>
</protein>
<reference evidence="18" key="1">
    <citation type="journal article" date="2010" name="Science">
        <title>Plasticity of animal genome architecture unmasked by rapid evolution of a pelagic tunicate.</title>
        <authorList>
            <person name="Denoeud F."/>
            <person name="Henriet S."/>
            <person name="Mungpakdee S."/>
            <person name="Aury J.M."/>
            <person name="Da Silva C."/>
            <person name="Brinkmann H."/>
            <person name="Mikhaleva J."/>
            <person name="Olsen L.C."/>
            <person name="Jubin C."/>
            <person name="Canestro C."/>
            <person name="Bouquet J.M."/>
            <person name="Danks G."/>
            <person name="Poulain J."/>
            <person name="Campsteijn C."/>
            <person name="Adamski M."/>
            <person name="Cross I."/>
            <person name="Yadetie F."/>
            <person name="Muffato M."/>
            <person name="Louis A."/>
            <person name="Butcher S."/>
            <person name="Tsagkogeorga G."/>
            <person name="Konrad A."/>
            <person name="Singh S."/>
            <person name="Jensen M.F."/>
            <person name="Cong E.H."/>
            <person name="Eikeseth-Otteraa H."/>
            <person name="Noel B."/>
            <person name="Anthouard V."/>
            <person name="Porcel B.M."/>
            <person name="Kachouri-Lafond R."/>
            <person name="Nishino A."/>
            <person name="Ugolini M."/>
            <person name="Chourrout P."/>
            <person name="Nishida H."/>
            <person name="Aasland R."/>
            <person name="Huzurbazar S."/>
            <person name="Westhof E."/>
            <person name="Delsuc F."/>
            <person name="Lehrach H."/>
            <person name="Reinhardt R."/>
            <person name="Weissenbach J."/>
            <person name="Roy S.W."/>
            <person name="Artiguenave F."/>
            <person name="Postlethwait J.H."/>
            <person name="Manak J.R."/>
            <person name="Thompson E.M."/>
            <person name="Jaillon O."/>
            <person name="Du Pasquier L."/>
            <person name="Boudinot P."/>
            <person name="Liberles D.A."/>
            <person name="Volff J.N."/>
            <person name="Philippe H."/>
            <person name="Lenhard B."/>
            <person name="Roest Crollius H."/>
            <person name="Wincker P."/>
            <person name="Chourrout D."/>
        </authorList>
    </citation>
    <scope>NUCLEOTIDE SEQUENCE [LARGE SCALE GENOMIC DNA]</scope>
</reference>
<keyword evidence="7" id="KW-0732">Signal</keyword>
<evidence type="ECO:0000256" key="11">
    <source>
        <dbReference type="ARBA" id="ARBA00022989"/>
    </source>
</evidence>
<dbReference type="SMART" id="SM00220">
    <property type="entry name" value="S_TKc"/>
    <property type="match status" value="1"/>
</dbReference>
<keyword evidence="6 15" id="KW-0812">Transmembrane</keyword>
<evidence type="ECO:0000256" key="15">
    <source>
        <dbReference type="SAM" id="Phobius"/>
    </source>
</evidence>
<keyword evidence="10" id="KW-0067">ATP-binding</keyword>
<dbReference type="GO" id="GO:0004675">
    <property type="term" value="F:transmembrane receptor protein serine/threonine kinase activity"/>
    <property type="evidence" value="ECO:0007669"/>
    <property type="project" value="UniProtKB-EC"/>
</dbReference>
<comment type="subcellular location">
    <subcellularLocation>
        <location evidence="1">Membrane</location>
        <topology evidence="1">Single-pass type I membrane protein</topology>
    </subcellularLocation>
</comment>
<dbReference type="SMART" id="SM00467">
    <property type="entry name" value="GS"/>
    <property type="match status" value="1"/>
</dbReference>
<dbReference type="GO" id="GO:0005886">
    <property type="term" value="C:plasma membrane"/>
    <property type="evidence" value="ECO:0007669"/>
    <property type="project" value="TreeGrafter"/>
</dbReference>
<evidence type="ECO:0000256" key="7">
    <source>
        <dbReference type="ARBA" id="ARBA00022729"/>
    </source>
</evidence>
<keyword evidence="13" id="KW-0675">Receptor</keyword>
<dbReference type="PANTHER" id="PTHR23255:SF72">
    <property type="entry name" value="RECEPTOR PROTEIN SERINE_THREONINE KINASE"/>
    <property type="match status" value="1"/>
</dbReference>
<evidence type="ECO:0000256" key="6">
    <source>
        <dbReference type="ARBA" id="ARBA00022692"/>
    </source>
</evidence>
<dbReference type="GO" id="GO:0043235">
    <property type="term" value="C:receptor complex"/>
    <property type="evidence" value="ECO:0007669"/>
    <property type="project" value="TreeGrafter"/>
</dbReference>
<keyword evidence="8" id="KW-0547">Nucleotide-binding</keyword>
<dbReference type="InterPro" id="IPR008271">
    <property type="entry name" value="Ser/Thr_kinase_AS"/>
</dbReference>
<feature type="transmembrane region" description="Helical" evidence="15">
    <location>
        <begin position="174"/>
        <end position="197"/>
    </location>
</feature>
<dbReference type="InterPro" id="IPR003605">
    <property type="entry name" value="GS_dom"/>
</dbReference>
<evidence type="ECO:0000313" key="18">
    <source>
        <dbReference type="EMBL" id="CBY33161.1"/>
    </source>
</evidence>
<evidence type="ECO:0000256" key="10">
    <source>
        <dbReference type="ARBA" id="ARBA00022840"/>
    </source>
</evidence>
<feature type="region of interest" description="Disordered" evidence="14">
    <location>
        <begin position="241"/>
        <end position="262"/>
    </location>
</feature>
<dbReference type="SUPFAM" id="SSF56112">
    <property type="entry name" value="Protein kinase-like (PK-like)"/>
    <property type="match status" value="1"/>
</dbReference>